<proteinExistence type="inferred from homology"/>
<keyword evidence="1 5" id="KW-0963">Cytoplasm</keyword>
<dbReference type="EMBL" id="CP003257">
    <property type="protein sequence ID" value="AEX85208.1"/>
    <property type="molecule type" value="Genomic_DNA"/>
</dbReference>
<reference evidence="8 9" key="1">
    <citation type="journal article" date="2012" name="J. Bacteriol.">
        <title>Complete Genome Sequence of the Thermophilic, Piezophilic, Heterotrophic Bacterium Marinitoga piezophila KA3.</title>
        <authorList>
            <person name="Lucas S."/>
            <person name="Han J."/>
            <person name="Lapidus A."/>
            <person name="Cheng J.F."/>
            <person name="Goodwin L.A."/>
            <person name="Pitluck S."/>
            <person name="Peters L."/>
            <person name="Mikhailova N."/>
            <person name="Teshima H."/>
            <person name="Detter J.C."/>
            <person name="Han C."/>
            <person name="Tapia R."/>
            <person name="Land M."/>
            <person name="Hauser L."/>
            <person name="Kyrpides N.C."/>
            <person name="Ivanova N."/>
            <person name="Pagani I."/>
            <person name="Vannier P."/>
            <person name="Oger P."/>
            <person name="Bartlett D.H."/>
            <person name="Noll K.M."/>
            <person name="Woyke T."/>
            <person name="Jebbar M."/>
        </authorList>
    </citation>
    <scope>NUCLEOTIDE SEQUENCE [LARGE SCALE GENOMIC DNA]</scope>
    <source>
        <strain evidence="9">DSM 14283 / JCM 11233 / KA3</strain>
    </source>
</reference>
<dbReference type="AlphaFoldDB" id="H2J6U3"/>
<dbReference type="Gene3D" id="2.40.30.60">
    <property type="entry name" value="RimM"/>
    <property type="match status" value="1"/>
</dbReference>
<dbReference type="RefSeq" id="WP_014296280.1">
    <property type="nucleotide sequence ID" value="NC_016751.1"/>
</dbReference>
<dbReference type="Gene3D" id="2.30.30.240">
    <property type="entry name" value="PRC-barrel domain"/>
    <property type="match status" value="1"/>
</dbReference>
<evidence type="ECO:0000256" key="1">
    <source>
        <dbReference type="ARBA" id="ARBA00022490"/>
    </source>
</evidence>
<evidence type="ECO:0000313" key="8">
    <source>
        <dbReference type="EMBL" id="AEX85208.1"/>
    </source>
</evidence>
<dbReference type="InterPro" id="IPR009000">
    <property type="entry name" value="Transl_B-barrel_sf"/>
</dbReference>
<organism evidence="8 9">
    <name type="scientific">Marinitoga piezophila (strain DSM 14283 / JCM 11233 / KA3)</name>
    <dbReference type="NCBI Taxonomy" id="443254"/>
    <lineage>
        <taxon>Bacteria</taxon>
        <taxon>Thermotogati</taxon>
        <taxon>Thermotogota</taxon>
        <taxon>Thermotogae</taxon>
        <taxon>Petrotogales</taxon>
        <taxon>Petrotogaceae</taxon>
        <taxon>Marinitoga</taxon>
    </lineage>
</organism>
<comment type="subunit">
    <text evidence="5">Binds ribosomal protein uS19.</text>
</comment>
<keyword evidence="4 5" id="KW-0143">Chaperone</keyword>
<dbReference type="SUPFAM" id="SSF50346">
    <property type="entry name" value="PRC-barrel domain"/>
    <property type="match status" value="1"/>
</dbReference>
<dbReference type="InterPro" id="IPR002676">
    <property type="entry name" value="RimM_N"/>
</dbReference>
<gene>
    <name evidence="5" type="primary">rimM</name>
    <name evidence="8" type="ordered locus">Marpi_0780</name>
</gene>
<evidence type="ECO:0000256" key="4">
    <source>
        <dbReference type="ARBA" id="ARBA00023186"/>
    </source>
</evidence>
<protein>
    <recommendedName>
        <fullName evidence="5">Ribosome maturation factor RimM</fullName>
    </recommendedName>
</protein>
<dbReference type="eggNOG" id="COG0806">
    <property type="taxonomic scope" value="Bacteria"/>
</dbReference>
<evidence type="ECO:0000256" key="2">
    <source>
        <dbReference type="ARBA" id="ARBA00022517"/>
    </source>
</evidence>
<dbReference type="GO" id="GO:0006364">
    <property type="term" value="P:rRNA processing"/>
    <property type="evidence" value="ECO:0007669"/>
    <property type="project" value="UniProtKB-UniRule"/>
</dbReference>
<comment type="subcellular location">
    <subcellularLocation>
        <location evidence="5">Cytoplasm</location>
    </subcellularLocation>
</comment>
<dbReference type="PANTHER" id="PTHR33692:SF1">
    <property type="entry name" value="RIBOSOME MATURATION FACTOR RIMM"/>
    <property type="match status" value="1"/>
</dbReference>
<comment type="domain">
    <text evidence="5">The PRC barrel domain binds ribosomal protein uS19.</text>
</comment>
<dbReference type="GO" id="GO:0043022">
    <property type="term" value="F:ribosome binding"/>
    <property type="evidence" value="ECO:0007669"/>
    <property type="project" value="InterPro"/>
</dbReference>
<keyword evidence="2 5" id="KW-0690">Ribosome biogenesis</keyword>
<evidence type="ECO:0000259" key="7">
    <source>
        <dbReference type="Pfam" id="PF05239"/>
    </source>
</evidence>
<evidence type="ECO:0000256" key="3">
    <source>
        <dbReference type="ARBA" id="ARBA00022552"/>
    </source>
</evidence>
<sequence length="188" mass="22281">MKRLEDLLKDRIAIGEISNTHGLDGRMKLFPLSNEESLFENLTDVLLYNPKTRKFLYAKITEIKKANKLYIIRIAGVENIASAQRYKDFVIYINKNELPELNDDEFYYFELLGKNVYYEDGEYIGKIKDILETGANEVLIIENQINKYEKDETLYPLLKENLISFNKEKDDITVKRLEWYEDDTEDRD</sequence>
<dbReference type="InterPro" id="IPR027275">
    <property type="entry name" value="PRC-brl_dom"/>
</dbReference>
<dbReference type="Proteomes" id="UP000007161">
    <property type="component" value="Chromosome"/>
</dbReference>
<evidence type="ECO:0000256" key="5">
    <source>
        <dbReference type="HAMAP-Rule" id="MF_00014"/>
    </source>
</evidence>
<dbReference type="Pfam" id="PF05239">
    <property type="entry name" value="PRC"/>
    <property type="match status" value="1"/>
</dbReference>
<dbReference type="InterPro" id="IPR011033">
    <property type="entry name" value="PRC_barrel-like_sf"/>
</dbReference>
<dbReference type="NCBIfam" id="TIGR02273">
    <property type="entry name" value="16S_RimM"/>
    <property type="match status" value="1"/>
</dbReference>
<dbReference type="InterPro" id="IPR036976">
    <property type="entry name" value="RimM_N_sf"/>
</dbReference>
<name>H2J6U3_MARPK</name>
<reference evidence="9" key="2">
    <citation type="submission" date="2012-01" db="EMBL/GenBank/DDBJ databases">
        <title>Complete sequence of chromosome of Marinitoga piezophila KA3.</title>
        <authorList>
            <person name="Lucas S."/>
            <person name="Han J."/>
            <person name="Lapidus A."/>
            <person name="Cheng J.-F."/>
            <person name="Goodwin L."/>
            <person name="Pitluck S."/>
            <person name="Peters L."/>
            <person name="Mikhailova N."/>
            <person name="Teshima H."/>
            <person name="Detter J.C."/>
            <person name="Han C."/>
            <person name="Tapia R."/>
            <person name="Land M."/>
            <person name="Hauser L."/>
            <person name="Kyrpides N."/>
            <person name="Ivanova N."/>
            <person name="Pagani I."/>
            <person name="Jebbar M."/>
            <person name="Vannier P."/>
            <person name="Oger P."/>
            <person name="Cario A."/>
            <person name="Bartlett D."/>
            <person name="Noll K.M."/>
            <person name="Woyke T."/>
        </authorList>
    </citation>
    <scope>NUCLEOTIDE SEQUENCE [LARGE SCALE GENOMIC DNA]</scope>
    <source>
        <strain evidence="9">DSM 14283 / JCM 11233 / KA3</strain>
    </source>
</reference>
<feature type="domain" description="PRC-barrel" evidence="7">
    <location>
        <begin position="103"/>
        <end position="175"/>
    </location>
</feature>
<dbReference type="HOGENOM" id="CLU_077636_1_0_0"/>
<dbReference type="Pfam" id="PF01782">
    <property type="entry name" value="RimM"/>
    <property type="match status" value="1"/>
</dbReference>
<dbReference type="KEGG" id="mpz:Marpi_0780"/>
<dbReference type="GO" id="GO:0005840">
    <property type="term" value="C:ribosome"/>
    <property type="evidence" value="ECO:0007669"/>
    <property type="project" value="InterPro"/>
</dbReference>
<dbReference type="STRING" id="443254.Marpi_0780"/>
<dbReference type="OrthoDB" id="9810331at2"/>
<evidence type="ECO:0000259" key="6">
    <source>
        <dbReference type="Pfam" id="PF01782"/>
    </source>
</evidence>
<dbReference type="InterPro" id="IPR011961">
    <property type="entry name" value="RimM"/>
</dbReference>
<accession>H2J6U3</accession>
<keyword evidence="3 5" id="KW-0698">rRNA processing</keyword>
<feature type="domain" description="RimM N-terminal" evidence="6">
    <location>
        <begin position="14"/>
        <end position="96"/>
    </location>
</feature>
<dbReference type="SUPFAM" id="SSF50447">
    <property type="entry name" value="Translation proteins"/>
    <property type="match status" value="1"/>
</dbReference>
<keyword evidence="9" id="KW-1185">Reference proteome</keyword>
<dbReference type="HAMAP" id="MF_00014">
    <property type="entry name" value="Ribosome_mat_RimM"/>
    <property type="match status" value="1"/>
</dbReference>
<dbReference type="GO" id="GO:0005737">
    <property type="term" value="C:cytoplasm"/>
    <property type="evidence" value="ECO:0007669"/>
    <property type="project" value="UniProtKB-SubCell"/>
</dbReference>
<dbReference type="GO" id="GO:0042274">
    <property type="term" value="P:ribosomal small subunit biogenesis"/>
    <property type="evidence" value="ECO:0007669"/>
    <property type="project" value="UniProtKB-UniRule"/>
</dbReference>
<dbReference type="PANTHER" id="PTHR33692">
    <property type="entry name" value="RIBOSOME MATURATION FACTOR RIMM"/>
    <property type="match status" value="1"/>
</dbReference>
<comment type="function">
    <text evidence="5">An accessory protein needed during the final step in the assembly of 30S ribosomal subunit, possibly for assembly of the head region. Essential for efficient processing of 16S rRNA. May be needed both before and after RbfA during the maturation of 16S rRNA. It has affinity for free ribosomal 30S subunits but not for 70S ribosomes.</text>
</comment>
<evidence type="ECO:0000313" key="9">
    <source>
        <dbReference type="Proteomes" id="UP000007161"/>
    </source>
</evidence>
<comment type="similarity">
    <text evidence="5">Belongs to the RimM family.</text>
</comment>